<evidence type="ECO:0000256" key="1">
    <source>
        <dbReference type="SAM" id="SignalP"/>
    </source>
</evidence>
<dbReference type="EMBL" id="LJIJ01003556">
    <property type="protein sequence ID" value="ODM88472.1"/>
    <property type="molecule type" value="Genomic_DNA"/>
</dbReference>
<feature type="chain" id="PRO_5008903535" evidence="1">
    <location>
        <begin position="20"/>
        <end position="152"/>
    </location>
</feature>
<sequence length="152" mass="16987">MKAFYFVLSVAVLAGFANAGEEHPIRLVMTVWERTGTTFIAYDIVTRDSSVVRGISISEGLVPTGDRTCEMIKRQTCVRSSRRSCEVGPTLHYVLSFPTVITEPLKLNLASLCISERPSSTTKRHLHQRVMIPDRLLLRIQTKVICAIPKNA</sequence>
<evidence type="ECO:0000313" key="2">
    <source>
        <dbReference type="EMBL" id="ODM88472.1"/>
    </source>
</evidence>
<name>A0A1D2M6D3_ORCCI</name>
<reference evidence="2 3" key="1">
    <citation type="journal article" date="2016" name="Genome Biol. Evol.">
        <title>Gene Family Evolution Reflects Adaptation to Soil Environmental Stressors in the Genome of the Collembolan Orchesella cincta.</title>
        <authorList>
            <person name="Faddeeva-Vakhrusheva A."/>
            <person name="Derks M.F."/>
            <person name="Anvar S.Y."/>
            <person name="Agamennone V."/>
            <person name="Suring W."/>
            <person name="Smit S."/>
            <person name="van Straalen N.M."/>
            <person name="Roelofs D."/>
        </authorList>
    </citation>
    <scope>NUCLEOTIDE SEQUENCE [LARGE SCALE GENOMIC DNA]</scope>
    <source>
        <tissue evidence="2">Mixed pool</tissue>
    </source>
</reference>
<proteinExistence type="predicted"/>
<dbReference type="AlphaFoldDB" id="A0A1D2M6D3"/>
<accession>A0A1D2M6D3</accession>
<feature type="signal peptide" evidence="1">
    <location>
        <begin position="1"/>
        <end position="19"/>
    </location>
</feature>
<dbReference type="Proteomes" id="UP000094527">
    <property type="component" value="Unassembled WGS sequence"/>
</dbReference>
<keyword evidence="1" id="KW-0732">Signal</keyword>
<organism evidence="2 3">
    <name type="scientific">Orchesella cincta</name>
    <name type="common">Springtail</name>
    <name type="synonym">Podura cincta</name>
    <dbReference type="NCBI Taxonomy" id="48709"/>
    <lineage>
        <taxon>Eukaryota</taxon>
        <taxon>Metazoa</taxon>
        <taxon>Ecdysozoa</taxon>
        <taxon>Arthropoda</taxon>
        <taxon>Hexapoda</taxon>
        <taxon>Collembola</taxon>
        <taxon>Entomobryomorpha</taxon>
        <taxon>Entomobryoidea</taxon>
        <taxon>Orchesellidae</taxon>
        <taxon>Orchesellinae</taxon>
        <taxon>Orchesella</taxon>
    </lineage>
</organism>
<comment type="caution">
    <text evidence="2">The sequence shown here is derived from an EMBL/GenBank/DDBJ whole genome shotgun (WGS) entry which is preliminary data.</text>
</comment>
<evidence type="ECO:0000313" key="3">
    <source>
        <dbReference type="Proteomes" id="UP000094527"/>
    </source>
</evidence>
<protein>
    <submittedName>
        <fullName evidence="2">Uncharacterized protein</fullName>
    </submittedName>
</protein>
<keyword evidence="3" id="KW-1185">Reference proteome</keyword>
<gene>
    <name evidence="2" type="ORF">Ocin01_18211</name>
</gene>